<dbReference type="Pfam" id="PF17972">
    <property type="entry name" value="bMG5"/>
    <property type="match status" value="1"/>
</dbReference>
<keyword evidence="7" id="KW-1185">Reference proteome</keyword>
<dbReference type="PATRIC" id="fig|448.7.peg.245"/>
<dbReference type="Proteomes" id="UP000054773">
    <property type="component" value="Unassembled WGS sequence"/>
</dbReference>
<dbReference type="InterPro" id="IPR041246">
    <property type="entry name" value="Bact_MG10"/>
</dbReference>
<dbReference type="RefSeq" id="WP_058525420.1">
    <property type="nucleotide sequence ID" value="NZ_CAAAHY010000018.1"/>
</dbReference>
<feature type="domain" description="Alpha-2-macroglobulin" evidence="5">
    <location>
        <begin position="1262"/>
        <end position="1352"/>
    </location>
</feature>
<evidence type="ECO:0008006" key="8">
    <source>
        <dbReference type="Google" id="ProtNLM"/>
    </source>
</evidence>
<keyword evidence="2" id="KW-0732">Signal</keyword>
<dbReference type="Pfam" id="PF01835">
    <property type="entry name" value="MG2"/>
    <property type="match status" value="1"/>
</dbReference>
<organism evidence="6 7">
    <name type="scientific">Legionella erythra</name>
    <dbReference type="NCBI Taxonomy" id="448"/>
    <lineage>
        <taxon>Bacteria</taxon>
        <taxon>Pseudomonadati</taxon>
        <taxon>Pseudomonadota</taxon>
        <taxon>Gammaproteobacteria</taxon>
        <taxon>Legionellales</taxon>
        <taxon>Legionellaceae</taxon>
        <taxon>Legionella</taxon>
    </lineage>
</organism>
<comment type="similarity">
    <text evidence="1">Belongs to the protease inhibitor I39 (alpha-2-macroglobulin) family. Bacterial alpha-2-macroglobulin subfamily.</text>
</comment>
<feature type="transmembrane region" description="Helical" evidence="3">
    <location>
        <begin position="44"/>
        <end position="64"/>
    </location>
</feature>
<dbReference type="Pfam" id="PF00207">
    <property type="entry name" value="A2M"/>
    <property type="match status" value="1"/>
</dbReference>
<dbReference type="PANTHER" id="PTHR40094:SF1">
    <property type="entry name" value="UBIQUITIN DOMAIN-CONTAINING PROTEIN"/>
    <property type="match status" value="1"/>
</dbReference>
<dbReference type="OrthoDB" id="9767116at2"/>
<name>A0A0W0TUJ3_LEGER</name>
<keyword evidence="3" id="KW-0472">Membrane</keyword>
<keyword evidence="3" id="KW-1133">Transmembrane helix</keyword>
<dbReference type="CDD" id="cd02891">
    <property type="entry name" value="A2M_like"/>
    <property type="match status" value="1"/>
</dbReference>
<dbReference type="Pfam" id="PF07703">
    <property type="entry name" value="A2M_BRD"/>
    <property type="match status" value="1"/>
</dbReference>
<dbReference type="InterPro" id="IPR051802">
    <property type="entry name" value="YfhM-like"/>
</dbReference>
<evidence type="ECO:0000256" key="3">
    <source>
        <dbReference type="SAM" id="Phobius"/>
    </source>
</evidence>
<accession>A0A0W0TUJ3</accession>
<proteinExistence type="inferred from homology"/>
<dbReference type="InterPro" id="IPR021868">
    <property type="entry name" value="Alpha_2_Macroglob_MG3"/>
</dbReference>
<dbReference type="InterPro" id="IPR041203">
    <property type="entry name" value="Bact_A2M_MG5"/>
</dbReference>
<dbReference type="GO" id="GO:0004866">
    <property type="term" value="F:endopeptidase inhibitor activity"/>
    <property type="evidence" value="ECO:0007669"/>
    <property type="project" value="InterPro"/>
</dbReference>
<evidence type="ECO:0000313" key="6">
    <source>
        <dbReference type="EMBL" id="KTC99335.1"/>
    </source>
</evidence>
<dbReference type="Gene3D" id="1.50.10.20">
    <property type="match status" value="1"/>
</dbReference>
<dbReference type="EMBL" id="LNYA01000003">
    <property type="protein sequence ID" value="KTC99335.1"/>
    <property type="molecule type" value="Genomic_DNA"/>
</dbReference>
<dbReference type="Gene3D" id="2.60.40.3710">
    <property type="match status" value="1"/>
</dbReference>
<reference evidence="6 7" key="1">
    <citation type="submission" date="2015-11" db="EMBL/GenBank/DDBJ databases">
        <title>Genomic analysis of 38 Legionella species identifies large and diverse effector repertoires.</title>
        <authorList>
            <person name="Burstein D."/>
            <person name="Amaro F."/>
            <person name="Zusman T."/>
            <person name="Lifshitz Z."/>
            <person name="Cohen O."/>
            <person name="Gilbert J.A."/>
            <person name="Pupko T."/>
            <person name="Shuman H.A."/>
            <person name="Segal G."/>
        </authorList>
    </citation>
    <scope>NUCLEOTIDE SEQUENCE [LARGE SCALE GENOMIC DNA]</scope>
    <source>
        <strain evidence="6 7">SE-32A-C8</strain>
    </source>
</reference>
<dbReference type="InterPro" id="IPR002890">
    <property type="entry name" value="MG2"/>
</dbReference>
<evidence type="ECO:0000259" key="5">
    <source>
        <dbReference type="SMART" id="SM01360"/>
    </source>
</evidence>
<dbReference type="InterPro" id="IPR013783">
    <property type="entry name" value="Ig-like_fold"/>
</dbReference>
<protein>
    <recommendedName>
        <fullName evidence="8">Alpha-2-macroglobulin</fullName>
    </recommendedName>
</protein>
<dbReference type="InterPro" id="IPR041462">
    <property type="entry name" value="Bact_A2M_MG6"/>
</dbReference>
<keyword evidence="3" id="KW-0812">Transmembrane</keyword>
<dbReference type="STRING" id="448.Lery_0236"/>
<dbReference type="SMART" id="SM01360">
    <property type="entry name" value="A2M"/>
    <property type="match status" value="1"/>
</dbReference>
<gene>
    <name evidence="6" type="ORF">Lery_0236</name>
</gene>
<sequence length="1919" mass="212436">MNNNPFSRFFAALGSFLSPFVGRISWSSPPWVRELGQRARKRPIAFFGTLASVILLLTAFAYAYQWYKNRPVPEWITAKITAPEITPVADELIPEPVILDFGVNRDGGLISKSVAPLKLIGKEVTEGITLSPDMPGQWKWQSDNRLVFTPSQDWPAGQSYEVTLDKSAVADSSQMDTLTYHFATQPFSVKISKLKFYQDPVKPSVRQIVATVRFNYPVDTVSFENNTRLILEAIKKDKLDLAGENYKFTVAYGKNKRVAYLRSETLQLPEVSRYLVLNIGAGVKSASQSSETDSAVSKNVLLPDMGSYFKVVKADAAIVRNDKDQPEQVLNLETSVGVADAELNKYLHVYLLPQDYPATPAQGEIKNYQWQNPGEVTANILALATPLNKTSIPAEHHFATLHSYRFTVNEPRYLYIKLNKGIKSFGDFVLSSDYTAIVKVPEFPREIGFLHKGALLALNSERKLSVTVRGLSAVKFEIARVMPDNINQLVTQTQGDFNNPYFINQSFNQQNISQLFSEIRQFDNSDLSKQQYTALDLGKYVNTDINSQGPQGLFLLKATGWDMSNNTPLDVKNSRLILMTDLGLIVKDNSDKTHDVFVQSIAQGTPVVNAMVAVLGKNGLPVLTRLTDAQGRANFPPLNDFIEDREPVAYLASFGSDVSFIPYNNPGRQLNYSRYDVGGVYNADEKNRLSAFLFTDRGIYRPGDEAHIGVIVKQTFAKPQPAGLPLQATVTDPRATTILDKKFTLDASGYMSFDVATNATSPTGPYYVNLYIVKDGQADSYLGSVNFRVSEFQPDRMRITSQWSQPGSEGWISPADLSAKVGLWNLYGAPAADRTVSAKILLTPERVAFSKYPDYVFADPLLDPDKPAKVFTDNLPEAKTDAEGMAVFNLNLERFDKATYQLTFFAEGFEAQGGRSVATRLTALVSPLSYLIGYKPDGDLKYIKQNTARQIQFIAIDSQLKPTAVNDLKLNLYALRPVSTLVKKPDGTYQYQSIVKSTLVSSQPLAIAEQGIQYPLPTNQIGDFSIRVVDKSNTELSQLTFSVVGESQIPLAKNAELSVKLSKDEYNADEDIELQITAPYTGAGLITIERDKVYATQWFKTETTSSVQTIHIPADFEGNGYVNVAFVRDWNSPEIFISPLSYSVIPFKVSHANHAVKIALNTPQLARPGEPFTIEYQTDKPGKIIIYAVDEGILQVANYQVPDPLSFFFQKRALEVLTQQTVDQILPKFVQERELSTVGGDGGEEFLANHLNPFKRKTDLPVVYWSGIMDTDQTPRQVQYQVPDYFSGTLRVMAVAVAEDAVGGATKESQVRGHFVINPNVPTFVAPGDEFTVTASIANNIDNSGDAAAVHVALTVSPGLEVVGDAKTTLTIGEGKEKTISYTLRAKSLLGSATVTFVTSAGDKSSKMDATLSIRPPTAFLTSVTSGGTNSGSKGLNLDRTLYPEYRHVEAALSSSPLILVAGLQRYLDDYPYGCTEQLTSKALPLLAMGKQPWFNNSTAAITDRLTTTFQMLGQRQMTSGGFSYWPGMIANDSDRFVSVYAMHFITEAKSQGYVIPNELYYAGMAFLKELAAQNPRTLDEARLQAYAIYLLTRNEVVTTNYLTNLQLYLEKEQTRVWREDILGAYVAASYQLLKSEDEAQQLISRYKAPVDASSTDFYSKSIANAQYLYLVASHFPDRVEKMTDKYVIPLVSAMNNGEINTLLAGYSSLALGAYAQAVEADGSGRFSITETLANNESKTLPASNPVFQKAGIDEGVKEITFNNPAKQTIFYQLIQAGFDKQTPAEPLKQGIEIDREYRNPDGDVINRIELGQEIEVHIQVRALDDRYLNNVAIVDLLPGGFEVVRDSVNMKYLDYADVREDRVVFFTGLGSEATEIVYRIKAINKGEYIVPPVYGQAMYQPNVQAYSAAGKLSVTAKE</sequence>
<evidence type="ECO:0000256" key="2">
    <source>
        <dbReference type="ARBA" id="ARBA00022729"/>
    </source>
</evidence>
<dbReference type="Pfam" id="PF11974">
    <property type="entry name" value="bMG3"/>
    <property type="match status" value="1"/>
</dbReference>
<dbReference type="Gene3D" id="2.60.40.10">
    <property type="entry name" value="Immunoglobulins"/>
    <property type="match status" value="1"/>
</dbReference>
<comment type="caution">
    <text evidence="6">The sequence shown here is derived from an EMBL/GenBank/DDBJ whole genome shotgun (WGS) entry which is preliminary data.</text>
</comment>
<evidence type="ECO:0000313" key="7">
    <source>
        <dbReference type="Proteomes" id="UP000054773"/>
    </source>
</evidence>
<dbReference type="Gene3D" id="2.60.40.1930">
    <property type="match status" value="1"/>
</dbReference>
<dbReference type="SMART" id="SM01359">
    <property type="entry name" value="A2M_N_2"/>
    <property type="match status" value="1"/>
</dbReference>
<feature type="domain" description="Alpha-2-macroglobulin bait region" evidence="4">
    <location>
        <begin position="1057"/>
        <end position="1196"/>
    </location>
</feature>
<evidence type="ECO:0000259" key="4">
    <source>
        <dbReference type="SMART" id="SM01359"/>
    </source>
</evidence>
<dbReference type="InterPro" id="IPR011625">
    <property type="entry name" value="A2M_N_BRD"/>
</dbReference>
<dbReference type="Pfam" id="PF17973">
    <property type="entry name" value="bMG10"/>
    <property type="match status" value="1"/>
</dbReference>
<evidence type="ECO:0000256" key="1">
    <source>
        <dbReference type="ARBA" id="ARBA00010556"/>
    </source>
</evidence>
<dbReference type="SUPFAM" id="SSF48239">
    <property type="entry name" value="Terpenoid cyclases/Protein prenyltransferases"/>
    <property type="match status" value="1"/>
</dbReference>
<dbReference type="InterPro" id="IPR001599">
    <property type="entry name" value="Macroglobln_a2"/>
</dbReference>
<dbReference type="PANTHER" id="PTHR40094">
    <property type="entry name" value="ALPHA-2-MACROGLOBULIN HOMOLOG"/>
    <property type="match status" value="1"/>
</dbReference>
<dbReference type="Pfam" id="PF17962">
    <property type="entry name" value="bMG6"/>
    <property type="match status" value="1"/>
</dbReference>
<dbReference type="InterPro" id="IPR008930">
    <property type="entry name" value="Terpenoid_cyclase/PrenylTrfase"/>
</dbReference>